<organism evidence="1 2">
    <name type="scientific">Piloderma croceum (strain F 1598)</name>
    <dbReference type="NCBI Taxonomy" id="765440"/>
    <lineage>
        <taxon>Eukaryota</taxon>
        <taxon>Fungi</taxon>
        <taxon>Dikarya</taxon>
        <taxon>Basidiomycota</taxon>
        <taxon>Agaricomycotina</taxon>
        <taxon>Agaricomycetes</taxon>
        <taxon>Agaricomycetidae</taxon>
        <taxon>Atheliales</taxon>
        <taxon>Atheliaceae</taxon>
        <taxon>Piloderma</taxon>
    </lineage>
</organism>
<gene>
    <name evidence="1" type="ORF">PILCRDRAFT_811021</name>
</gene>
<dbReference type="AlphaFoldDB" id="A0A0C3BYV1"/>
<evidence type="ECO:0000313" key="2">
    <source>
        <dbReference type="Proteomes" id="UP000054166"/>
    </source>
</evidence>
<sequence length="91" mass="9938">MIPNGECSEGVQGCARTACSQEKGIKQTFCGTGLPDLSEGAQHVAKVCHTVPLNRVVPKHIHRFWQPCRQCVNGLVFPSPERFSSLPMVFG</sequence>
<accession>A0A0C3BYV1</accession>
<reference evidence="1 2" key="1">
    <citation type="submission" date="2014-04" db="EMBL/GenBank/DDBJ databases">
        <authorList>
            <consortium name="DOE Joint Genome Institute"/>
            <person name="Kuo A."/>
            <person name="Tarkka M."/>
            <person name="Buscot F."/>
            <person name="Kohler A."/>
            <person name="Nagy L.G."/>
            <person name="Floudas D."/>
            <person name="Copeland A."/>
            <person name="Barry K.W."/>
            <person name="Cichocki N."/>
            <person name="Veneault-Fourrey C."/>
            <person name="LaButti K."/>
            <person name="Lindquist E.A."/>
            <person name="Lipzen A."/>
            <person name="Lundell T."/>
            <person name="Morin E."/>
            <person name="Murat C."/>
            <person name="Sun H."/>
            <person name="Tunlid A."/>
            <person name="Henrissat B."/>
            <person name="Grigoriev I.V."/>
            <person name="Hibbett D.S."/>
            <person name="Martin F."/>
            <person name="Nordberg H.P."/>
            <person name="Cantor M.N."/>
            <person name="Hua S.X."/>
        </authorList>
    </citation>
    <scope>NUCLEOTIDE SEQUENCE [LARGE SCALE GENOMIC DNA]</scope>
    <source>
        <strain evidence="1 2">F 1598</strain>
    </source>
</reference>
<dbReference type="HOGENOM" id="CLU_2427805_0_0_1"/>
<proteinExistence type="predicted"/>
<evidence type="ECO:0000313" key="1">
    <source>
        <dbReference type="EMBL" id="KIM91728.1"/>
    </source>
</evidence>
<dbReference type="EMBL" id="KN832971">
    <property type="protein sequence ID" value="KIM91728.1"/>
    <property type="molecule type" value="Genomic_DNA"/>
</dbReference>
<reference evidence="2" key="2">
    <citation type="submission" date="2015-01" db="EMBL/GenBank/DDBJ databases">
        <title>Evolutionary Origins and Diversification of the Mycorrhizal Mutualists.</title>
        <authorList>
            <consortium name="DOE Joint Genome Institute"/>
            <consortium name="Mycorrhizal Genomics Consortium"/>
            <person name="Kohler A."/>
            <person name="Kuo A."/>
            <person name="Nagy L.G."/>
            <person name="Floudas D."/>
            <person name="Copeland A."/>
            <person name="Barry K.W."/>
            <person name="Cichocki N."/>
            <person name="Veneault-Fourrey C."/>
            <person name="LaButti K."/>
            <person name="Lindquist E.A."/>
            <person name="Lipzen A."/>
            <person name="Lundell T."/>
            <person name="Morin E."/>
            <person name="Murat C."/>
            <person name="Riley R."/>
            <person name="Ohm R."/>
            <person name="Sun H."/>
            <person name="Tunlid A."/>
            <person name="Henrissat B."/>
            <person name="Grigoriev I.V."/>
            <person name="Hibbett D.S."/>
            <person name="Martin F."/>
        </authorList>
    </citation>
    <scope>NUCLEOTIDE SEQUENCE [LARGE SCALE GENOMIC DNA]</scope>
    <source>
        <strain evidence="2">F 1598</strain>
    </source>
</reference>
<dbReference type="Proteomes" id="UP000054166">
    <property type="component" value="Unassembled WGS sequence"/>
</dbReference>
<name>A0A0C3BYV1_PILCF</name>
<keyword evidence="2" id="KW-1185">Reference proteome</keyword>
<protein>
    <submittedName>
        <fullName evidence="1">Uncharacterized protein</fullName>
    </submittedName>
</protein>
<dbReference type="InParanoid" id="A0A0C3BYV1"/>